<evidence type="ECO:0000313" key="6">
    <source>
        <dbReference type="Proteomes" id="UP000591073"/>
    </source>
</evidence>
<keyword evidence="6" id="KW-1185">Reference proteome</keyword>
<gene>
    <name evidence="5" type="primary">Ptbp3</name>
    <name evidence="5" type="ORF">GLABRA_R13153</name>
</gene>
<dbReference type="PANTHER" id="PTHR15592">
    <property type="entry name" value="MATRIN 3/NUCLEAR PROTEIN 220-RELATED"/>
    <property type="match status" value="1"/>
</dbReference>
<comment type="caution">
    <text evidence="5">The sequence shown here is derived from an EMBL/GenBank/DDBJ whole genome shotgun (WGS) entry which is preliminary data.</text>
</comment>
<dbReference type="Proteomes" id="UP000591073">
    <property type="component" value="Unassembled WGS sequence"/>
</dbReference>
<dbReference type="GO" id="GO:0003723">
    <property type="term" value="F:RNA binding"/>
    <property type="evidence" value="ECO:0007669"/>
    <property type="project" value="UniProtKB-UniRule"/>
</dbReference>
<keyword evidence="1" id="KW-0677">Repeat</keyword>
<feature type="domain" description="RRM" evidence="4">
    <location>
        <begin position="15"/>
        <end position="89"/>
    </location>
</feature>
<dbReference type="InterPro" id="IPR035979">
    <property type="entry name" value="RBD_domain_sf"/>
</dbReference>
<dbReference type="InterPro" id="IPR000504">
    <property type="entry name" value="RRM_dom"/>
</dbReference>
<dbReference type="AlphaFoldDB" id="A0A7L0SDI8"/>
<accession>A0A7L0SDI8</accession>
<feature type="domain" description="RRM" evidence="4">
    <location>
        <begin position="407"/>
        <end position="482"/>
    </location>
</feature>
<reference evidence="5 6" key="1">
    <citation type="submission" date="2019-09" db="EMBL/GenBank/DDBJ databases">
        <title>Bird 10,000 Genomes (B10K) Project - Family phase.</title>
        <authorList>
            <person name="Zhang G."/>
        </authorList>
    </citation>
    <scope>NUCLEOTIDE SEQUENCE [LARGE SCALE GENOMIC DNA]</scope>
    <source>
        <strain evidence="5">B10K-DU-008-63</strain>
    </source>
</reference>
<dbReference type="EMBL" id="VXAP01001145">
    <property type="protein sequence ID" value="NXL39678.1"/>
    <property type="molecule type" value="Genomic_DNA"/>
</dbReference>
<feature type="non-terminal residue" evidence="5">
    <location>
        <position position="484"/>
    </location>
</feature>
<protein>
    <submittedName>
        <fullName evidence="5">PTBP3 protein</fullName>
    </submittedName>
</protein>
<dbReference type="Gene3D" id="3.30.70.330">
    <property type="match status" value="4"/>
</dbReference>
<evidence type="ECO:0000256" key="3">
    <source>
        <dbReference type="PROSITE-ProRule" id="PRU00176"/>
    </source>
</evidence>
<evidence type="ECO:0000313" key="5">
    <source>
        <dbReference type="EMBL" id="NXL39678.1"/>
    </source>
</evidence>
<proteinExistence type="predicted"/>
<evidence type="ECO:0000256" key="1">
    <source>
        <dbReference type="ARBA" id="ARBA00022737"/>
    </source>
</evidence>
<dbReference type="SUPFAM" id="SSF54928">
    <property type="entry name" value="RNA-binding domain, RBD"/>
    <property type="match status" value="4"/>
</dbReference>
<dbReference type="InterPro" id="IPR021790">
    <property type="entry name" value="PTBP1-like_RRM2"/>
</dbReference>
<dbReference type="Pfam" id="PF13893">
    <property type="entry name" value="RRM_5"/>
    <property type="match status" value="1"/>
</dbReference>
<name>A0A7L0SDI8_GLABR</name>
<organism evidence="5 6">
    <name type="scientific">Glaucidium brasilianum</name>
    <name type="common">Ferruginous pygmy-owl</name>
    <dbReference type="NCBI Taxonomy" id="78217"/>
    <lineage>
        <taxon>Eukaryota</taxon>
        <taxon>Metazoa</taxon>
        <taxon>Chordata</taxon>
        <taxon>Craniata</taxon>
        <taxon>Vertebrata</taxon>
        <taxon>Euteleostomi</taxon>
        <taxon>Archelosauria</taxon>
        <taxon>Archosauria</taxon>
        <taxon>Dinosauria</taxon>
        <taxon>Saurischia</taxon>
        <taxon>Theropoda</taxon>
        <taxon>Coelurosauria</taxon>
        <taxon>Aves</taxon>
        <taxon>Neognathae</taxon>
        <taxon>Neoaves</taxon>
        <taxon>Telluraves</taxon>
        <taxon>Strigiformes</taxon>
        <taxon>Strigidae</taxon>
        <taxon>Glaucidium</taxon>
    </lineage>
</organism>
<dbReference type="OrthoDB" id="296632at2759"/>
<dbReference type="InterPro" id="IPR012677">
    <property type="entry name" value="Nucleotide-bd_a/b_plait_sf"/>
</dbReference>
<dbReference type="FunFam" id="3.30.70.330:FF:000341">
    <property type="entry name" value="Hephaestus, isoform C"/>
    <property type="match status" value="1"/>
</dbReference>
<dbReference type="SMART" id="SM00360">
    <property type="entry name" value="RRM"/>
    <property type="match status" value="4"/>
</dbReference>
<sequence length="484" mass="54209">GKEKKKSEGNRHSSRVLYLYQVPSDATEAEIISLGLPFGKVTNILMLRRKGQAFLELDSEEAAGNMVNYYGPVVPHIRSHPVGIQFSHYRQLQTEHLPGQSKVQEALQTVNDSVSRNQADTNVLGAEGVLAQSYSSVLRIIIEKPFYTVTIDMLYQIFSKFGTVLKIVIFIKNNTFQALLEYDDPRNAYFAKVHMDGRCIYTACCILHVEFSKLARLTVKYNNSKSRDFTRFDLPSGDGQLILQASAFGTQNVIFPPYEGAAVFTPAMGFPQGAGKFLFSKSCLHSCGFKNNILILSFKQAITPYGLFILFGLYGDVHRVKIMYKKKETALVQMAEEIQAVLAINYLNGQVIYGRTISVTFSKHKAVQLLCKGQEDHGLTRDYSNSPLHRFKQPGSGHLVNICPPSATLHLSNLLPSVNVDDVKKLFEETGYTVKAFKLFPNDSRMALIQLDSAEEGIHALMELHNHDLGEGHSLWISFSKLRI</sequence>
<evidence type="ECO:0000256" key="2">
    <source>
        <dbReference type="ARBA" id="ARBA00022884"/>
    </source>
</evidence>
<dbReference type="Pfam" id="PF11835">
    <property type="entry name" value="RRM_8"/>
    <property type="match status" value="1"/>
</dbReference>
<feature type="domain" description="RRM" evidence="4">
    <location>
        <begin position="291"/>
        <end position="364"/>
    </location>
</feature>
<feature type="non-terminal residue" evidence="5">
    <location>
        <position position="1"/>
    </location>
</feature>
<dbReference type="PROSITE" id="PS50102">
    <property type="entry name" value="RRM"/>
    <property type="match status" value="3"/>
</dbReference>
<evidence type="ECO:0000259" key="4">
    <source>
        <dbReference type="PROSITE" id="PS50102"/>
    </source>
</evidence>
<keyword evidence="2 3" id="KW-0694">RNA-binding</keyword>